<keyword evidence="15" id="KW-1185">Reference proteome</keyword>
<organism evidence="14">
    <name type="scientific">Notodromas monacha</name>
    <dbReference type="NCBI Taxonomy" id="399045"/>
    <lineage>
        <taxon>Eukaryota</taxon>
        <taxon>Metazoa</taxon>
        <taxon>Ecdysozoa</taxon>
        <taxon>Arthropoda</taxon>
        <taxon>Crustacea</taxon>
        <taxon>Oligostraca</taxon>
        <taxon>Ostracoda</taxon>
        <taxon>Podocopa</taxon>
        <taxon>Podocopida</taxon>
        <taxon>Cypridocopina</taxon>
        <taxon>Cypridoidea</taxon>
        <taxon>Cyprididae</taxon>
        <taxon>Notodromas</taxon>
    </lineage>
</organism>
<comment type="function">
    <text evidence="9">UTP--glucose-1-phosphate uridylyltransferase catalyzing the conversion of glucose-1-phosphate into UDP-glucose, a crucial precursor for the production of glycogen.</text>
</comment>
<evidence type="ECO:0000256" key="5">
    <source>
        <dbReference type="ARBA" id="ARBA00022679"/>
    </source>
</evidence>
<reference evidence="14" key="1">
    <citation type="submission" date="2020-11" db="EMBL/GenBank/DDBJ databases">
        <authorList>
            <person name="Tran Van P."/>
        </authorList>
    </citation>
    <scope>NUCLEOTIDE SEQUENCE</scope>
</reference>
<dbReference type="InterPro" id="IPR002618">
    <property type="entry name" value="UDPGP_fam"/>
</dbReference>
<dbReference type="Gene3D" id="3.90.550.10">
    <property type="entry name" value="Spore Coat Polysaccharide Biosynthesis Protein SpsA, Chain A"/>
    <property type="match status" value="2"/>
</dbReference>
<feature type="domain" description="RING-type" evidence="13">
    <location>
        <begin position="264"/>
        <end position="298"/>
    </location>
</feature>
<dbReference type="SUPFAM" id="SSF51161">
    <property type="entry name" value="Trimeric LpxA-like enzymes"/>
    <property type="match status" value="1"/>
</dbReference>
<dbReference type="InterPro" id="IPR029044">
    <property type="entry name" value="Nucleotide-diphossugar_trans"/>
</dbReference>
<dbReference type="AlphaFoldDB" id="A0A7R9GA22"/>
<dbReference type="SUPFAM" id="SSF53448">
    <property type="entry name" value="Nucleotide-diphospho-sugar transferases"/>
    <property type="match status" value="1"/>
</dbReference>
<dbReference type="Pfam" id="PF01704">
    <property type="entry name" value="UDPGP"/>
    <property type="match status" value="2"/>
</dbReference>
<keyword evidence="7 11" id="KW-0863">Zinc-finger</keyword>
<dbReference type="Gene3D" id="3.30.40.10">
    <property type="entry name" value="Zinc/RING finger domain, C3HC4 (zinc finger)"/>
    <property type="match status" value="1"/>
</dbReference>
<evidence type="ECO:0000256" key="7">
    <source>
        <dbReference type="ARBA" id="ARBA00022771"/>
    </source>
</evidence>
<evidence type="ECO:0000313" key="14">
    <source>
        <dbReference type="EMBL" id="CAD7273079.1"/>
    </source>
</evidence>
<protein>
    <recommendedName>
        <fullName evidence="4">UTP--glucose-1-phosphate uridylyltransferase</fullName>
        <ecNumber evidence="3">2.7.7.9</ecNumber>
    </recommendedName>
</protein>
<dbReference type="InterPro" id="IPR013083">
    <property type="entry name" value="Znf_RING/FYVE/PHD"/>
</dbReference>
<name>A0A7R9GA22_9CRUS</name>
<evidence type="ECO:0000256" key="6">
    <source>
        <dbReference type="ARBA" id="ARBA00022695"/>
    </source>
</evidence>
<dbReference type="Proteomes" id="UP000678499">
    <property type="component" value="Unassembled WGS sequence"/>
</dbReference>
<evidence type="ECO:0000313" key="15">
    <source>
        <dbReference type="Proteomes" id="UP000678499"/>
    </source>
</evidence>
<dbReference type="EMBL" id="OA882128">
    <property type="protein sequence ID" value="CAD7273079.1"/>
    <property type="molecule type" value="Genomic_DNA"/>
</dbReference>
<keyword evidence="8" id="KW-0862">Zinc</keyword>
<dbReference type="EC" id="2.7.7.9" evidence="3"/>
<evidence type="ECO:0000256" key="11">
    <source>
        <dbReference type="PROSITE-ProRule" id="PRU00175"/>
    </source>
</evidence>
<dbReference type="EMBL" id="CAJPEX010000091">
    <property type="protein sequence ID" value="CAG0913231.1"/>
    <property type="molecule type" value="Genomic_DNA"/>
</dbReference>
<accession>A0A7R9GA22</accession>
<evidence type="ECO:0000256" key="3">
    <source>
        <dbReference type="ARBA" id="ARBA00012415"/>
    </source>
</evidence>
<evidence type="ECO:0000256" key="12">
    <source>
        <dbReference type="SAM" id="Phobius"/>
    </source>
</evidence>
<keyword evidence="12" id="KW-0812">Transmembrane</keyword>
<keyword evidence="5" id="KW-0808">Transferase</keyword>
<dbReference type="InterPro" id="IPR011004">
    <property type="entry name" value="Trimer_LpxA-like_sf"/>
</dbReference>
<evidence type="ECO:0000256" key="2">
    <source>
        <dbReference type="ARBA" id="ARBA00011823"/>
    </source>
</evidence>
<keyword evidence="6" id="KW-0548">Nucleotidyltransferase</keyword>
<dbReference type="InterPro" id="IPR001841">
    <property type="entry name" value="Znf_RING"/>
</dbReference>
<keyword evidence="12" id="KW-1133">Transmembrane helix</keyword>
<proteinExistence type="inferred from homology"/>
<comment type="similarity">
    <text evidence="1">Belongs to the UDPGP type 1 family.</text>
</comment>
<dbReference type="GO" id="GO:0006011">
    <property type="term" value="P:UDP-alpha-D-glucose metabolic process"/>
    <property type="evidence" value="ECO:0007669"/>
    <property type="project" value="InterPro"/>
</dbReference>
<dbReference type="Pfam" id="PF13920">
    <property type="entry name" value="zf-C3HC4_3"/>
    <property type="match status" value="1"/>
</dbReference>
<keyword evidence="7 11" id="KW-0479">Metal-binding</keyword>
<dbReference type="OrthoDB" id="932129at2759"/>
<evidence type="ECO:0000256" key="1">
    <source>
        <dbReference type="ARBA" id="ARBA00010401"/>
    </source>
</evidence>
<evidence type="ECO:0000256" key="9">
    <source>
        <dbReference type="ARBA" id="ARBA00023579"/>
    </source>
</evidence>
<evidence type="ECO:0000256" key="8">
    <source>
        <dbReference type="ARBA" id="ARBA00022833"/>
    </source>
</evidence>
<dbReference type="PROSITE" id="PS50089">
    <property type="entry name" value="ZF_RING_2"/>
    <property type="match status" value="1"/>
</dbReference>
<dbReference type="FunFam" id="2.160.10.10:FF:000001">
    <property type="entry name" value="UTP--glucose-1-phosphate uridylyltransferase"/>
    <property type="match status" value="1"/>
</dbReference>
<dbReference type="GO" id="GO:0003983">
    <property type="term" value="F:UTP:glucose-1-phosphate uridylyltransferase activity"/>
    <property type="evidence" value="ECO:0007669"/>
    <property type="project" value="UniProtKB-EC"/>
</dbReference>
<dbReference type="GO" id="GO:0008270">
    <property type="term" value="F:zinc ion binding"/>
    <property type="evidence" value="ECO:0007669"/>
    <property type="project" value="UniProtKB-KW"/>
</dbReference>
<feature type="transmembrane region" description="Helical" evidence="12">
    <location>
        <begin position="29"/>
        <end position="48"/>
    </location>
</feature>
<dbReference type="UniPathway" id="UPA00164"/>
<evidence type="ECO:0000256" key="4">
    <source>
        <dbReference type="ARBA" id="ARBA00019048"/>
    </source>
</evidence>
<comment type="subunit">
    <text evidence="2">Homooctamer.</text>
</comment>
<dbReference type="PANTHER" id="PTHR43511">
    <property type="match status" value="1"/>
</dbReference>
<comment type="catalytic activity">
    <reaction evidence="10">
        <text>alpha-D-glucose 1-phosphate + UTP + H(+) = UDP-alpha-D-glucose + diphosphate</text>
        <dbReference type="Rhea" id="RHEA:19889"/>
        <dbReference type="ChEBI" id="CHEBI:15378"/>
        <dbReference type="ChEBI" id="CHEBI:33019"/>
        <dbReference type="ChEBI" id="CHEBI:46398"/>
        <dbReference type="ChEBI" id="CHEBI:58601"/>
        <dbReference type="ChEBI" id="CHEBI:58885"/>
        <dbReference type="EC" id="2.7.7.9"/>
    </reaction>
    <physiologicalReaction direction="left-to-right" evidence="10">
        <dbReference type="Rhea" id="RHEA:19890"/>
    </physiologicalReaction>
</comment>
<dbReference type="Gene3D" id="2.160.10.10">
    <property type="entry name" value="Hexapeptide repeat proteins"/>
    <property type="match status" value="1"/>
</dbReference>
<sequence length="700" mass="80016">MCAVVKISEPRGQLEIRMFDKDLVLSLEHWIGAIIITLVFYGCARFFTRDRFDRFMRSLIGLWALMADTNSFSPQTIPKYESSAISVLPLVKVELLRENDDYDSGVEISFQFLRSVVNYVVFGVDFVKFRQLLDSRTIAEVKNAVERNTDSLYDELYCKTECEVHTFDKMVVNPPKPHDEIPSRVVRVKCPIGIITFPNREESHEDLKCVTDFHALHVAEPLFQRMPTKIILRYLLLSNGRILKSESLFKVNVPDVEVSGLGLCVVCMTDEANIALLPCKHTSTCSGCTSKLADRCPILIFNWVYLASKGGVVIPMRKKFRSFRVQCKVSRWLIYLGAWRPPKRKDLRDFTDLHMAKPTLVRFRPWWFPSFVLMSSIMVKYHGLFQTHRRQASSDATQFKALTQIDALHRLEKELQKLLATAKSDEKMLIEKEYEGFSKLFTRFLNESSSAIDWERIERVSNETFLNKTYGANVPLVLMNSFNTDDDTEKVLRKYTNLNVTIKTFMQSRYPRINKESLIPVAKTCDTNDDQEAILDEGTLSAEIIVNNKTLSNGMNVIQLETAVGAAMKCFDKGLGVNVPRSRFLPVKKSQDLLLVMSNLYNLRNGSLAMSPMRMFPGTPLIKLGNSFDNVREFLRRFETIPDVLELDHLTVSGDVNFGRHVHLKGTVIIIANHGDRIDIPQGSVLENKIISGNLRILDH</sequence>
<keyword evidence="12" id="KW-0472">Membrane</keyword>
<gene>
    <name evidence="14" type="ORF">NMOB1V02_LOCUS983</name>
</gene>
<dbReference type="InterPro" id="IPR016267">
    <property type="entry name" value="UDPGP_trans"/>
</dbReference>
<evidence type="ECO:0000256" key="10">
    <source>
        <dbReference type="ARBA" id="ARBA00047432"/>
    </source>
</evidence>
<dbReference type="GO" id="GO:0005978">
    <property type="term" value="P:glycogen biosynthetic process"/>
    <property type="evidence" value="ECO:0007669"/>
    <property type="project" value="UniProtKB-UniPathway"/>
</dbReference>
<evidence type="ECO:0000259" key="13">
    <source>
        <dbReference type="PROSITE" id="PS50089"/>
    </source>
</evidence>